<organism evidence="2 3">
    <name type="scientific">Dendrobium catenatum</name>
    <dbReference type="NCBI Taxonomy" id="906689"/>
    <lineage>
        <taxon>Eukaryota</taxon>
        <taxon>Viridiplantae</taxon>
        <taxon>Streptophyta</taxon>
        <taxon>Embryophyta</taxon>
        <taxon>Tracheophyta</taxon>
        <taxon>Spermatophyta</taxon>
        <taxon>Magnoliopsida</taxon>
        <taxon>Liliopsida</taxon>
        <taxon>Asparagales</taxon>
        <taxon>Orchidaceae</taxon>
        <taxon>Epidendroideae</taxon>
        <taxon>Malaxideae</taxon>
        <taxon>Dendrobiinae</taxon>
        <taxon>Dendrobium</taxon>
    </lineage>
</organism>
<dbReference type="EMBL" id="KZ502814">
    <property type="protein sequence ID" value="PKU72638.1"/>
    <property type="molecule type" value="Genomic_DNA"/>
</dbReference>
<feature type="region of interest" description="Disordered" evidence="1">
    <location>
        <begin position="25"/>
        <end position="54"/>
    </location>
</feature>
<gene>
    <name evidence="2" type="ORF">MA16_Dca010208</name>
</gene>
<evidence type="ECO:0000313" key="2">
    <source>
        <dbReference type="EMBL" id="PKU72638.1"/>
    </source>
</evidence>
<name>A0A2I0WAE8_9ASPA</name>
<reference evidence="2 3" key="2">
    <citation type="journal article" date="2017" name="Nature">
        <title>The Apostasia genome and the evolution of orchids.</title>
        <authorList>
            <person name="Zhang G.Q."/>
            <person name="Liu K.W."/>
            <person name="Li Z."/>
            <person name="Lohaus R."/>
            <person name="Hsiao Y.Y."/>
            <person name="Niu S.C."/>
            <person name="Wang J.Y."/>
            <person name="Lin Y.C."/>
            <person name="Xu Q."/>
            <person name="Chen L.J."/>
            <person name="Yoshida K."/>
            <person name="Fujiwara S."/>
            <person name="Wang Z.W."/>
            <person name="Zhang Y.Q."/>
            <person name="Mitsuda N."/>
            <person name="Wang M."/>
            <person name="Liu G.H."/>
            <person name="Pecoraro L."/>
            <person name="Huang H.X."/>
            <person name="Xiao X.J."/>
            <person name="Lin M."/>
            <person name="Wu X.Y."/>
            <person name="Wu W.L."/>
            <person name="Chen Y.Y."/>
            <person name="Chang S.B."/>
            <person name="Sakamoto S."/>
            <person name="Ohme-Takagi M."/>
            <person name="Yagi M."/>
            <person name="Zeng S.J."/>
            <person name="Shen C.Y."/>
            <person name="Yeh C.M."/>
            <person name="Luo Y.B."/>
            <person name="Tsai W.C."/>
            <person name="Van de Peer Y."/>
            <person name="Liu Z.J."/>
        </authorList>
    </citation>
    <scope>NUCLEOTIDE SEQUENCE [LARGE SCALE GENOMIC DNA]</scope>
    <source>
        <tissue evidence="2">The whole plant</tissue>
    </source>
</reference>
<feature type="compositionally biased region" description="Polar residues" evidence="1">
    <location>
        <begin position="26"/>
        <end position="43"/>
    </location>
</feature>
<keyword evidence="3" id="KW-1185">Reference proteome</keyword>
<evidence type="ECO:0000256" key="1">
    <source>
        <dbReference type="SAM" id="MobiDB-lite"/>
    </source>
</evidence>
<sequence length="71" mass="8040">MHTAIQFYDVQDRIENDLPNKVVIGSSRTSKLPLTDSQNSPLGTPSGPKKSLVRSHCHNPRPRCFICFQFQ</sequence>
<protein>
    <submittedName>
        <fullName evidence="2">Uncharacterized protein</fullName>
    </submittedName>
</protein>
<dbReference type="Proteomes" id="UP000233837">
    <property type="component" value="Unassembled WGS sequence"/>
</dbReference>
<dbReference type="AlphaFoldDB" id="A0A2I0WAE8"/>
<reference evidence="2 3" key="1">
    <citation type="journal article" date="2016" name="Sci. Rep.">
        <title>The Dendrobium catenatum Lindl. genome sequence provides insights into polysaccharide synthase, floral development and adaptive evolution.</title>
        <authorList>
            <person name="Zhang G.Q."/>
            <person name="Xu Q."/>
            <person name="Bian C."/>
            <person name="Tsai W.C."/>
            <person name="Yeh C.M."/>
            <person name="Liu K.W."/>
            <person name="Yoshida K."/>
            <person name="Zhang L.S."/>
            <person name="Chang S.B."/>
            <person name="Chen F."/>
            <person name="Shi Y."/>
            <person name="Su Y.Y."/>
            <person name="Zhang Y.Q."/>
            <person name="Chen L.J."/>
            <person name="Yin Y."/>
            <person name="Lin M."/>
            <person name="Huang H."/>
            <person name="Deng H."/>
            <person name="Wang Z.W."/>
            <person name="Zhu S.L."/>
            <person name="Zhao X."/>
            <person name="Deng C."/>
            <person name="Niu S.C."/>
            <person name="Huang J."/>
            <person name="Wang M."/>
            <person name="Liu G.H."/>
            <person name="Yang H.J."/>
            <person name="Xiao X.J."/>
            <person name="Hsiao Y.Y."/>
            <person name="Wu W.L."/>
            <person name="Chen Y.Y."/>
            <person name="Mitsuda N."/>
            <person name="Ohme-Takagi M."/>
            <person name="Luo Y.B."/>
            <person name="Van de Peer Y."/>
            <person name="Liu Z.J."/>
        </authorList>
    </citation>
    <scope>NUCLEOTIDE SEQUENCE [LARGE SCALE GENOMIC DNA]</scope>
    <source>
        <tissue evidence="2">The whole plant</tissue>
    </source>
</reference>
<accession>A0A2I0WAE8</accession>
<evidence type="ECO:0000313" key="3">
    <source>
        <dbReference type="Proteomes" id="UP000233837"/>
    </source>
</evidence>
<proteinExistence type="predicted"/>